<proteinExistence type="predicted"/>
<dbReference type="PATRIC" id="fig|458.5.peg.1043"/>
<dbReference type="PANTHER" id="PTHR34300">
    <property type="entry name" value="QUEUOSINE PRECURSOR TRANSPORTER-RELATED"/>
    <property type="match status" value="1"/>
</dbReference>
<dbReference type="Pfam" id="PF02592">
    <property type="entry name" value="Vut_1"/>
    <property type="match status" value="1"/>
</dbReference>
<reference evidence="3 4" key="1">
    <citation type="submission" date="2015-11" db="EMBL/GenBank/DDBJ databases">
        <title>Genomic analysis of 38 Legionella species identifies large and diverse effector repertoires.</title>
        <authorList>
            <person name="Burstein D."/>
            <person name="Amaro F."/>
            <person name="Zusman T."/>
            <person name="Lifshitz Z."/>
            <person name="Cohen O."/>
            <person name="Gilbert J.A."/>
            <person name="Pupko T."/>
            <person name="Shuman H.A."/>
            <person name="Segal G."/>
        </authorList>
    </citation>
    <scope>NUCLEOTIDE SEQUENCE [LARGE SCALE GENOMIC DNA]</scope>
    <source>
        <strain evidence="3 4">WA-270A-C2</strain>
    </source>
</reference>
<sequence>MKKIKFKERPDTAISLLSVLYVTSLLANLAVGYRYISLGSFTQSGGIFIFPVSFIISDIITEIYGSDLARKLVRYGIVCQFIFAVYAYLVIHTPAPYFLQNKELYASVFSPYLNFALASSISIWIGSKINIVLLSKFSEFSGGKYFAVRSFLASTAGEFLVTSISMVIANYSKLSLDNLIYMIGCCFIIKTIISFVAIWPASVIVYNLTHKRSSYKTILEFKRPIRLLKNLLLLAWNAKGFMYVLEEIDMDRNKAILYYKGTRGIIEISLFHAFYNKEIIDKLNPDDAASIGYYYAQIHGGDNVFLLSENKEKKNFVLMFKSGELNILGITRDKKIIIEDTKNAIEFLKFPMEIYRNKLMLGKFSSSQALYIGYLSGTPELNLKNFKPKQICYLKLVK</sequence>
<dbReference type="NCBIfam" id="TIGR00697">
    <property type="entry name" value="queuosine precursor transporter"/>
    <property type="match status" value="1"/>
</dbReference>
<feature type="transmembrane region" description="Helical" evidence="2">
    <location>
        <begin position="72"/>
        <end position="91"/>
    </location>
</feature>
<dbReference type="GO" id="GO:0016853">
    <property type="term" value="F:isomerase activity"/>
    <property type="evidence" value="ECO:0007669"/>
    <property type="project" value="UniProtKB-KW"/>
</dbReference>
<feature type="transmembrane region" description="Helical" evidence="2">
    <location>
        <begin position="41"/>
        <end position="60"/>
    </location>
</feature>
<dbReference type="Proteomes" id="UP000054608">
    <property type="component" value="Unassembled WGS sequence"/>
</dbReference>
<feature type="transmembrane region" description="Helical" evidence="2">
    <location>
        <begin position="146"/>
        <end position="168"/>
    </location>
</feature>
<evidence type="ECO:0000256" key="2">
    <source>
        <dbReference type="SAM" id="Phobius"/>
    </source>
</evidence>
<organism evidence="3 4">
    <name type="scientific">Legionella rubrilucens</name>
    <dbReference type="NCBI Taxonomy" id="458"/>
    <lineage>
        <taxon>Bacteria</taxon>
        <taxon>Pseudomonadati</taxon>
        <taxon>Pseudomonadota</taxon>
        <taxon>Gammaproteobacteria</taxon>
        <taxon>Legionellales</taxon>
        <taxon>Legionellaceae</taxon>
        <taxon>Legionella</taxon>
    </lineage>
</organism>
<dbReference type="RefSeq" id="WP_058531102.1">
    <property type="nucleotide sequence ID" value="NZ_CAAAIN010000001.1"/>
</dbReference>
<comment type="caution">
    <text evidence="3">The sequence shown here is derived from an EMBL/GenBank/DDBJ whole genome shotgun (WGS) entry which is preliminary data.</text>
</comment>
<feature type="transmembrane region" description="Helical" evidence="2">
    <location>
        <begin position="111"/>
        <end position="134"/>
    </location>
</feature>
<keyword evidence="2" id="KW-1133">Transmembrane helix</keyword>
<protein>
    <recommendedName>
        <fullName evidence="1">Queuosine precursor transporter</fullName>
    </recommendedName>
</protein>
<dbReference type="EMBL" id="LNYT01000007">
    <property type="protein sequence ID" value="KTD48655.1"/>
    <property type="molecule type" value="Genomic_DNA"/>
</dbReference>
<evidence type="ECO:0000313" key="4">
    <source>
        <dbReference type="Proteomes" id="UP000054608"/>
    </source>
</evidence>
<dbReference type="InterPro" id="IPR003744">
    <property type="entry name" value="YhhQ"/>
</dbReference>
<keyword evidence="4" id="KW-1185">Reference proteome</keyword>
<name>A0A0W0XW04_9GAMM</name>
<dbReference type="STRING" id="458.Lrub_1006"/>
<gene>
    <name evidence="3" type="ORF">Lrub_1006</name>
</gene>
<dbReference type="PANTHER" id="PTHR34300:SF2">
    <property type="entry name" value="QUEUOSINE PRECURSOR TRANSPORTER-RELATED"/>
    <property type="match status" value="1"/>
</dbReference>
<keyword evidence="3" id="KW-0413">Isomerase</keyword>
<dbReference type="AlphaFoldDB" id="A0A0W0XW04"/>
<accession>A0A0W0XW04</accession>
<feature type="transmembrane region" description="Helical" evidence="2">
    <location>
        <begin position="12"/>
        <end position="35"/>
    </location>
</feature>
<keyword evidence="2" id="KW-0472">Membrane</keyword>
<evidence type="ECO:0000256" key="1">
    <source>
        <dbReference type="NCBIfam" id="TIGR00697"/>
    </source>
</evidence>
<keyword evidence="2" id="KW-0812">Transmembrane</keyword>
<feature type="transmembrane region" description="Helical" evidence="2">
    <location>
        <begin position="180"/>
        <end position="206"/>
    </location>
</feature>
<evidence type="ECO:0000313" key="3">
    <source>
        <dbReference type="EMBL" id="KTD48655.1"/>
    </source>
</evidence>